<keyword evidence="3" id="KW-1185">Reference proteome</keyword>
<accession>A0ABQ4YQE0</accession>
<dbReference type="InterPro" id="IPR013103">
    <property type="entry name" value="RVT_2"/>
</dbReference>
<comment type="caution">
    <text evidence="2">The sequence shown here is derived from an EMBL/GenBank/DDBJ whole genome shotgun (WGS) entry which is preliminary data.</text>
</comment>
<dbReference type="SUPFAM" id="SSF56672">
    <property type="entry name" value="DNA/RNA polymerases"/>
    <property type="match status" value="1"/>
</dbReference>
<proteinExistence type="predicted"/>
<dbReference type="Proteomes" id="UP001151760">
    <property type="component" value="Unassembled WGS sequence"/>
</dbReference>
<name>A0ABQ4YQE0_9ASTR</name>
<evidence type="ECO:0000313" key="2">
    <source>
        <dbReference type="EMBL" id="GJS80079.1"/>
    </source>
</evidence>
<reference evidence="2" key="2">
    <citation type="submission" date="2022-01" db="EMBL/GenBank/DDBJ databases">
        <authorList>
            <person name="Yamashiro T."/>
            <person name="Shiraishi A."/>
            <person name="Satake H."/>
            <person name="Nakayama K."/>
        </authorList>
    </citation>
    <scope>NUCLEOTIDE SEQUENCE</scope>
</reference>
<feature type="domain" description="Reverse transcriptase Ty1/copia-type" evidence="1">
    <location>
        <begin position="21"/>
        <end position="120"/>
    </location>
</feature>
<protein>
    <submittedName>
        <fullName evidence="2">Ribonuclease H-like domain-containing protein</fullName>
    </submittedName>
</protein>
<dbReference type="PANTHER" id="PTHR11439">
    <property type="entry name" value="GAG-POL-RELATED RETROTRANSPOSON"/>
    <property type="match status" value="1"/>
</dbReference>
<dbReference type="Pfam" id="PF07727">
    <property type="entry name" value="RVT_2"/>
    <property type="match status" value="1"/>
</dbReference>
<reference evidence="2" key="1">
    <citation type="journal article" date="2022" name="Int. J. Mol. Sci.">
        <title>Draft Genome of Tanacetum Coccineum: Genomic Comparison of Closely Related Tanacetum-Family Plants.</title>
        <authorList>
            <person name="Yamashiro T."/>
            <person name="Shiraishi A."/>
            <person name="Nakayama K."/>
            <person name="Satake H."/>
        </authorList>
    </citation>
    <scope>NUCLEOTIDE SEQUENCE</scope>
</reference>
<evidence type="ECO:0000313" key="3">
    <source>
        <dbReference type="Proteomes" id="UP001151760"/>
    </source>
</evidence>
<dbReference type="EMBL" id="BQNB010010645">
    <property type="protein sequence ID" value="GJS80079.1"/>
    <property type="molecule type" value="Genomic_DNA"/>
</dbReference>
<organism evidence="2 3">
    <name type="scientific">Tanacetum coccineum</name>
    <dbReference type="NCBI Taxonomy" id="301880"/>
    <lineage>
        <taxon>Eukaryota</taxon>
        <taxon>Viridiplantae</taxon>
        <taxon>Streptophyta</taxon>
        <taxon>Embryophyta</taxon>
        <taxon>Tracheophyta</taxon>
        <taxon>Spermatophyta</taxon>
        <taxon>Magnoliopsida</taxon>
        <taxon>eudicotyledons</taxon>
        <taxon>Gunneridae</taxon>
        <taxon>Pentapetalae</taxon>
        <taxon>asterids</taxon>
        <taxon>campanulids</taxon>
        <taxon>Asterales</taxon>
        <taxon>Asteraceae</taxon>
        <taxon>Asteroideae</taxon>
        <taxon>Anthemideae</taxon>
        <taxon>Anthemidinae</taxon>
        <taxon>Tanacetum</taxon>
    </lineage>
</organism>
<gene>
    <name evidence="2" type="ORF">Tco_0729960</name>
</gene>
<evidence type="ECO:0000259" key="1">
    <source>
        <dbReference type="Pfam" id="PF07727"/>
    </source>
</evidence>
<sequence length="400" mass="45400">MVPVPYRIPRFGTVSVRNRTLSRYKARLVANGNTQVAGIDVDETFSSVIKPGTIQTVLSLVISRHWPVHQLDVKNAFLHGDLSETVYMSQSPGFQDSTHPDYVCLLQRSLYGVKQALEIGFSDLHPILLVLHQEFSMTDLGSLNYFLGISVTRDSSRMFLSHCKYVVEILERTHMGNCNLSRTPVDTESKLGNDGDRVSDPILYQSLAGSLQYLTFTRPDISYAVQHVCLYMYDPREPHLFALKRILRYVRGTLDHGYNYFHLLLHPWLLIQMRIGLVALLLGETGYRGVASVVAETCWLWNLLRKLHTPLSSATLVYCDNVSTVYLSSNLVQHQRTKHIDIYIHFVRDLVVASQVRVLHVPSRYQYANIFTKGLPSALFEEFRISLSVRCPPAPTAGEC</sequence>
<dbReference type="PANTHER" id="PTHR11439:SF524">
    <property type="entry name" value="RNA-DIRECTED DNA POLYMERASE, PROTEIN KINASE RLK-PELLE-DLSV FAMILY"/>
    <property type="match status" value="1"/>
</dbReference>
<dbReference type="InterPro" id="IPR043502">
    <property type="entry name" value="DNA/RNA_pol_sf"/>
</dbReference>
<dbReference type="CDD" id="cd09272">
    <property type="entry name" value="RNase_HI_RT_Ty1"/>
    <property type="match status" value="1"/>
</dbReference>